<dbReference type="GO" id="GO:0008409">
    <property type="term" value="F:5'-3' exonuclease activity"/>
    <property type="evidence" value="ECO:0007669"/>
    <property type="project" value="InterPro"/>
</dbReference>
<protein>
    <recommendedName>
        <fullName evidence="2">Single-stranded-DNA-specific exonuclease RecJ</fullName>
    </recommendedName>
</protein>
<feature type="domain" description="DDH" evidence="7">
    <location>
        <begin position="98"/>
        <end position="257"/>
    </location>
</feature>
<accession>A0A4R6WZD3</accession>
<organism evidence="10 11">
    <name type="scientific">Dongia mobilis</name>
    <dbReference type="NCBI Taxonomy" id="578943"/>
    <lineage>
        <taxon>Bacteria</taxon>
        <taxon>Pseudomonadati</taxon>
        <taxon>Pseudomonadota</taxon>
        <taxon>Alphaproteobacteria</taxon>
        <taxon>Rhodospirillales</taxon>
        <taxon>Dongiaceae</taxon>
        <taxon>Dongia</taxon>
    </lineage>
</organism>
<evidence type="ECO:0000259" key="9">
    <source>
        <dbReference type="Pfam" id="PF17768"/>
    </source>
</evidence>
<dbReference type="Proteomes" id="UP000295783">
    <property type="component" value="Unassembled WGS sequence"/>
</dbReference>
<evidence type="ECO:0000313" key="10">
    <source>
        <dbReference type="EMBL" id="TDQ83177.1"/>
    </source>
</evidence>
<dbReference type="NCBIfam" id="TIGR00644">
    <property type="entry name" value="recJ"/>
    <property type="match status" value="1"/>
</dbReference>
<dbReference type="InterPro" id="IPR004610">
    <property type="entry name" value="RecJ"/>
</dbReference>
<evidence type="ECO:0000256" key="3">
    <source>
        <dbReference type="ARBA" id="ARBA00022722"/>
    </source>
</evidence>
<feature type="domain" description="DHHA1" evidence="8">
    <location>
        <begin position="377"/>
        <end position="468"/>
    </location>
</feature>
<evidence type="ECO:0000256" key="1">
    <source>
        <dbReference type="ARBA" id="ARBA00005915"/>
    </source>
</evidence>
<keyword evidence="4" id="KW-0378">Hydrolase</keyword>
<keyword evidence="3" id="KW-0540">Nuclease</keyword>
<dbReference type="GO" id="GO:0006281">
    <property type="term" value="P:DNA repair"/>
    <property type="evidence" value="ECO:0007669"/>
    <property type="project" value="InterPro"/>
</dbReference>
<evidence type="ECO:0000256" key="6">
    <source>
        <dbReference type="SAM" id="Coils"/>
    </source>
</evidence>
<dbReference type="Gene3D" id="3.10.310.30">
    <property type="match status" value="1"/>
</dbReference>
<dbReference type="Pfam" id="PF02272">
    <property type="entry name" value="DHHA1"/>
    <property type="match status" value="1"/>
</dbReference>
<keyword evidence="5 10" id="KW-0269">Exonuclease</keyword>
<dbReference type="GO" id="GO:0006310">
    <property type="term" value="P:DNA recombination"/>
    <property type="evidence" value="ECO:0007669"/>
    <property type="project" value="InterPro"/>
</dbReference>
<dbReference type="GO" id="GO:0003676">
    <property type="term" value="F:nucleic acid binding"/>
    <property type="evidence" value="ECO:0007669"/>
    <property type="project" value="InterPro"/>
</dbReference>
<dbReference type="InterPro" id="IPR051673">
    <property type="entry name" value="SSDNA_exonuclease_RecJ"/>
</dbReference>
<dbReference type="SUPFAM" id="SSF64182">
    <property type="entry name" value="DHH phosphoesterases"/>
    <property type="match status" value="1"/>
</dbReference>
<dbReference type="Pfam" id="PF17768">
    <property type="entry name" value="RecJ_OB"/>
    <property type="match status" value="1"/>
</dbReference>
<evidence type="ECO:0000256" key="2">
    <source>
        <dbReference type="ARBA" id="ARBA00019841"/>
    </source>
</evidence>
<dbReference type="RefSeq" id="WP_133612957.1">
    <property type="nucleotide sequence ID" value="NZ_SNYW01000007.1"/>
</dbReference>
<dbReference type="InterPro" id="IPR038763">
    <property type="entry name" value="DHH_sf"/>
</dbReference>
<evidence type="ECO:0000256" key="4">
    <source>
        <dbReference type="ARBA" id="ARBA00022801"/>
    </source>
</evidence>
<feature type="coiled-coil region" evidence="6">
    <location>
        <begin position="337"/>
        <end position="367"/>
    </location>
</feature>
<name>A0A4R6WZD3_9PROT</name>
<dbReference type="InterPro" id="IPR001667">
    <property type="entry name" value="DDH_dom"/>
</dbReference>
<dbReference type="PANTHER" id="PTHR30255:SF2">
    <property type="entry name" value="SINGLE-STRANDED-DNA-SPECIFIC EXONUCLEASE RECJ"/>
    <property type="match status" value="1"/>
</dbReference>
<reference evidence="10 11" key="1">
    <citation type="submission" date="2019-03" db="EMBL/GenBank/DDBJ databases">
        <title>Genomic Encyclopedia of Type Strains, Phase III (KMG-III): the genomes of soil and plant-associated and newly described type strains.</title>
        <authorList>
            <person name="Whitman W."/>
        </authorList>
    </citation>
    <scope>NUCLEOTIDE SEQUENCE [LARGE SCALE GENOMIC DNA]</scope>
    <source>
        <strain evidence="10 11">CGMCC 1.7660</strain>
    </source>
</reference>
<dbReference type="Pfam" id="PF01368">
    <property type="entry name" value="DHH"/>
    <property type="match status" value="1"/>
</dbReference>
<keyword evidence="6" id="KW-0175">Coiled coil</keyword>
<feature type="domain" description="RecJ OB" evidence="9">
    <location>
        <begin position="484"/>
        <end position="593"/>
    </location>
</feature>
<dbReference type="EMBL" id="SNYW01000007">
    <property type="protein sequence ID" value="TDQ83177.1"/>
    <property type="molecule type" value="Genomic_DNA"/>
</dbReference>
<dbReference type="Gene3D" id="3.90.1640.30">
    <property type="match status" value="1"/>
</dbReference>
<gene>
    <name evidence="10" type="ORF">A8950_1462</name>
</gene>
<evidence type="ECO:0000313" key="11">
    <source>
        <dbReference type="Proteomes" id="UP000295783"/>
    </source>
</evidence>
<proteinExistence type="inferred from homology"/>
<evidence type="ECO:0000259" key="7">
    <source>
        <dbReference type="Pfam" id="PF01368"/>
    </source>
</evidence>
<keyword evidence="11" id="KW-1185">Reference proteome</keyword>
<comment type="similarity">
    <text evidence="1">Belongs to the RecJ family.</text>
</comment>
<comment type="caution">
    <text evidence="10">The sequence shown here is derived from an EMBL/GenBank/DDBJ whole genome shotgun (WGS) entry which is preliminary data.</text>
</comment>
<dbReference type="PANTHER" id="PTHR30255">
    <property type="entry name" value="SINGLE-STRANDED-DNA-SPECIFIC EXONUCLEASE RECJ"/>
    <property type="match status" value="1"/>
</dbReference>
<dbReference type="InterPro" id="IPR003156">
    <property type="entry name" value="DHHA1_dom"/>
</dbReference>
<evidence type="ECO:0000256" key="5">
    <source>
        <dbReference type="ARBA" id="ARBA00022839"/>
    </source>
</evidence>
<dbReference type="InterPro" id="IPR041122">
    <property type="entry name" value="RecJ_OB"/>
</dbReference>
<sequence>MQDGDAFHGDAFLGVAKSATGRLWRRRPCDERLGIAISQRLGLSDLMGQLLAARGQNLETAESYLAPRLRDLMPDPARFRDMEAAAARLADAVAAGEQVAIFGDYDVDGATSTAVLTRFLRAVGAPPPILYVPDRLKEGYGPNAAAMAALKAQGARLVITVDCGITAFQPLAAAHDLGLEVIVVDHHVAEPRLPVAHAVVNPNRLDEEAGFGQLAAVGVAYLVAVAVNRTLRQRGHYSGQRPEPDLLQWLDIVALGTVADVVPLTGINRALVAQGLKVMAGRRNPGLAALADVARINERPSAYHAGFLLGPRVNAGGRVGRSDLGARLLTTDDPAEARALAAELDALNAERREIEAAVLDAAIAQAEAHAADSPYLIFAAARDWHPGVIGIVAGRLKERYQRPACVVAIENGVGKGSGRSVAGLHLGNAIIAAREAGILEKGGGHAMAAGFEIPEPRLPDLMAFLAARFGDHMNGAHLQPVLDLDAALQPGAASNDFVGALERMGPFGAGNAEPRFALPNVRLAFADIVGGAHLRLQVEGADGQRLKAIAFRAAENELGALLTTARGSRLHLAGHLRRDTWQGRDSVQLIVEDAALAGK</sequence>
<evidence type="ECO:0000259" key="8">
    <source>
        <dbReference type="Pfam" id="PF02272"/>
    </source>
</evidence>
<dbReference type="OrthoDB" id="9809852at2"/>
<dbReference type="AlphaFoldDB" id="A0A4R6WZD3"/>